<comment type="similarity">
    <text evidence="1">Belongs to the ATP-dependent AMP-binding enzyme family.</text>
</comment>
<dbReference type="PANTHER" id="PTHR43272">
    <property type="entry name" value="LONG-CHAIN-FATTY-ACID--COA LIGASE"/>
    <property type="match status" value="1"/>
</dbReference>
<evidence type="ECO:0000313" key="9">
    <source>
        <dbReference type="Proteomes" id="UP000028545"/>
    </source>
</evidence>
<dbReference type="PROSITE" id="PS00455">
    <property type="entry name" value="AMP_BINDING"/>
    <property type="match status" value="1"/>
</dbReference>
<dbReference type="InterPro" id="IPR000873">
    <property type="entry name" value="AMP-dep_synth/lig_dom"/>
</dbReference>
<dbReference type="KEGG" id="sapo:SAPIO_CDS8138"/>
<dbReference type="GO" id="GO:0005783">
    <property type="term" value="C:endoplasmic reticulum"/>
    <property type="evidence" value="ECO:0007669"/>
    <property type="project" value="TreeGrafter"/>
</dbReference>
<accession>A0A084FYZ0</accession>
<gene>
    <name evidence="8" type="ORF">SAPIO_CDS8138</name>
</gene>
<keyword evidence="3" id="KW-0547">Nucleotide-binding</keyword>
<reference evidence="8 9" key="1">
    <citation type="journal article" date="2014" name="Genome Announc.">
        <title>Draft genome sequence of the pathogenic fungus Scedosporium apiospermum.</title>
        <authorList>
            <person name="Vandeputte P."/>
            <person name="Ghamrawi S."/>
            <person name="Rechenmann M."/>
            <person name="Iltis A."/>
            <person name="Giraud S."/>
            <person name="Fleury M."/>
            <person name="Thornton C."/>
            <person name="Delhaes L."/>
            <person name="Meyer W."/>
            <person name="Papon N."/>
            <person name="Bouchara J.P."/>
        </authorList>
    </citation>
    <scope>NUCLEOTIDE SEQUENCE [LARGE SCALE GENOMIC DNA]</scope>
    <source>
        <strain evidence="8 9">IHEM 14462</strain>
    </source>
</reference>
<dbReference type="GO" id="GO:0035336">
    <property type="term" value="P:long-chain fatty-acyl-CoA metabolic process"/>
    <property type="evidence" value="ECO:0007669"/>
    <property type="project" value="TreeGrafter"/>
</dbReference>
<dbReference type="Proteomes" id="UP000028545">
    <property type="component" value="Unassembled WGS sequence"/>
</dbReference>
<keyword evidence="9" id="KW-1185">Reference proteome</keyword>
<dbReference type="OMA" id="HADPEHS"/>
<evidence type="ECO:0000256" key="6">
    <source>
        <dbReference type="SAM" id="MobiDB-lite"/>
    </source>
</evidence>
<dbReference type="VEuPathDB" id="FungiDB:SAPIO_CDS8138"/>
<evidence type="ECO:0000256" key="3">
    <source>
        <dbReference type="ARBA" id="ARBA00022741"/>
    </source>
</evidence>
<dbReference type="PANTHER" id="PTHR43272:SF83">
    <property type="entry name" value="ACYL-COA SYNTHETASE LONG-CHAIN, ISOFORM J"/>
    <property type="match status" value="1"/>
</dbReference>
<dbReference type="InterPro" id="IPR020845">
    <property type="entry name" value="AMP-binding_CS"/>
</dbReference>
<dbReference type="GO" id="GO:0005886">
    <property type="term" value="C:plasma membrane"/>
    <property type="evidence" value="ECO:0007669"/>
    <property type="project" value="TreeGrafter"/>
</dbReference>
<keyword evidence="4" id="KW-0067">ATP-binding</keyword>
<proteinExistence type="inferred from homology"/>
<evidence type="ECO:0000256" key="1">
    <source>
        <dbReference type="ARBA" id="ARBA00006432"/>
    </source>
</evidence>
<dbReference type="OrthoDB" id="1700726at2759"/>
<evidence type="ECO:0000256" key="4">
    <source>
        <dbReference type="ARBA" id="ARBA00022840"/>
    </source>
</evidence>
<dbReference type="Gene3D" id="3.40.50.12780">
    <property type="entry name" value="N-terminal domain of ligase-like"/>
    <property type="match status" value="1"/>
</dbReference>
<name>A0A084FYZ0_PSEDA</name>
<comment type="caution">
    <text evidence="8">The sequence shown here is derived from an EMBL/GenBank/DDBJ whole genome shotgun (WGS) entry which is preliminary data.</text>
</comment>
<dbReference type="SUPFAM" id="SSF56801">
    <property type="entry name" value="Acetyl-CoA synthetase-like"/>
    <property type="match status" value="1"/>
</dbReference>
<dbReference type="EMBL" id="JOWA01000121">
    <property type="protein sequence ID" value="KEZ40302.1"/>
    <property type="molecule type" value="Genomic_DNA"/>
</dbReference>
<keyword evidence="2" id="KW-0436">Ligase</keyword>
<dbReference type="GO" id="GO:0005524">
    <property type="term" value="F:ATP binding"/>
    <property type="evidence" value="ECO:0007669"/>
    <property type="project" value="UniProtKB-KW"/>
</dbReference>
<evidence type="ECO:0000256" key="2">
    <source>
        <dbReference type="ARBA" id="ARBA00022598"/>
    </source>
</evidence>
<organism evidence="8 9">
    <name type="scientific">Pseudallescheria apiosperma</name>
    <name type="common">Scedosporium apiospermum</name>
    <dbReference type="NCBI Taxonomy" id="563466"/>
    <lineage>
        <taxon>Eukaryota</taxon>
        <taxon>Fungi</taxon>
        <taxon>Dikarya</taxon>
        <taxon>Ascomycota</taxon>
        <taxon>Pezizomycotina</taxon>
        <taxon>Sordariomycetes</taxon>
        <taxon>Hypocreomycetidae</taxon>
        <taxon>Microascales</taxon>
        <taxon>Microascaceae</taxon>
        <taxon>Scedosporium</taxon>
    </lineage>
</organism>
<protein>
    <submittedName>
        <fullName evidence="8">AMP-binding enzyme</fullName>
    </submittedName>
</protein>
<dbReference type="AlphaFoldDB" id="A0A084FYZ0"/>
<dbReference type="GeneID" id="27727210"/>
<comment type="catalytic activity">
    <reaction evidence="5">
        <text>a long-chain fatty acid + ATP + CoA = a long-chain fatty acyl-CoA + AMP + diphosphate</text>
        <dbReference type="Rhea" id="RHEA:15421"/>
        <dbReference type="ChEBI" id="CHEBI:30616"/>
        <dbReference type="ChEBI" id="CHEBI:33019"/>
        <dbReference type="ChEBI" id="CHEBI:57287"/>
        <dbReference type="ChEBI" id="CHEBI:57560"/>
        <dbReference type="ChEBI" id="CHEBI:83139"/>
        <dbReference type="ChEBI" id="CHEBI:456215"/>
        <dbReference type="EC" id="6.2.1.3"/>
    </reaction>
</comment>
<dbReference type="Pfam" id="PF00501">
    <property type="entry name" value="AMP-binding"/>
    <property type="match status" value="1"/>
</dbReference>
<dbReference type="RefSeq" id="XP_016640101.1">
    <property type="nucleotide sequence ID" value="XM_016789838.1"/>
</dbReference>
<feature type="region of interest" description="Disordered" evidence="6">
    <location>
        <begin position="24"/>
        <end position="44"/>
    </location>
</feature>
<evidence type="ECO:0000256" key="5">
    <source>
        <dbReference type="ARBA" id="ARBA00036813"/>
    </source>
</evidence>
<dbReference type="InterPro" id="IPR042099">
    <property type="entry name" value="ANL_N_sf"/>
</dbReference>
<evidence type="ECO:0000313" key="8">
    <source>
        <dbReference type="EMBL" id="KEZ40302.1"/>
    </source>
</evidence>
<dbReference type="GO" id="GO:0005811">
    <property type="term" value="C:lipid droplet"/>
    <property type="evidence" value="ECO:0007669"/>
    <property type="project" value="TreeGrafter"/>
</dbReference>
<feature type="domain" description="AMP-dependent synthetase/ligase" evidence="7">
    <location>
        <begin position="109"/>
        <end position="520"/>
    </location>
</feature>
<sequence length="696" mass="76406">MTYTSGIMPLKQVRKPPFTIEAPGYEPVPGETLPRRHPKAKDGLITNPAEGVHTVFDIIKRSASLWPEGNAVGSRDLIQMHTETKRVQKIVDGEVTEVDKKWNLFELSPYTFLTYKEYMQYILDLGAGLRKVGLNPGDRLHFYAATSYNWLAMSHASSSQSIAIVTAYDSLGSAGVEHTLVQSKVSAIYVDPQLLKTMSSALKAAPHITTVVYNDKSIFAKPDHSEVDDFKKENPNLTVYSISELRELGQKNPVDTVLPQPEDLYCLMYTSGSTGPPKGVPMTHAGIVAAIAGLYTCVEETVSNNEVILAYLPLAHIFELCLENLVLVIGGTLGYGSPRTLSDVSVKNCAGDMRELRPTVMVGVPQVWETVRKGVTSKVQGSGPIVRALFWGAFGYKSFMTAHGLPAASILDGIVFKKVRDMTGGRLRFIMNGASGIADGTKHFLSMVLAPMLTGYGLTETGANGALGSPLEYTSHAIGPIPASVDVKLVSIPELGYSTDSNPPQGEILVKGPAVFQEYYENPEETAKAKTADGWFKTGDVGEFDADGHLKVIDRVKNLVKMQGGEYIALEKLESIYRGSNLVHNIMIEGNSEYPRPIAIIFPNEKLFAEKAEELGVDEHSMYHDHSMVNWVFKDMLAHARKANLSPIEMIAGLVITDEEWTPINGLVTATQKVNRKVVRTQYKKEIEECFAKQNF</sequence>
<dbReference type="HOGENOM" id="CLU_000022_45_2_1"/>
<dbReference type="GO" id="GO:0004467">
    <property type="term" value="F:long-chain fatty acid-CoA ligase activity"/>
    <property type="evidence" value="ECO:0007669"/>
    <property type="project" value="UniProtKB-EC"/>
</dbReference>
<evidence type="ECO:0000259" key="7">
    <source>
        <dbReference type="Pfam" id="PF00501"/>
    </source>
</evidence>